<dbReference type="Pfam" id="PF13102">
    <property type="entry name" value="Phage_int_SAM_5"/>
    <property type="match status" value="1"/>
</dbReference>
<dbReference type="InterPro" id="IPR013762">
    <property type="entry name" value="Integrase-like_cat_sf"/>
</dbReference>
<dbReference type="InterPro" id="IPR002104">
    <property type="entry name" value="Integrase_catalytic"/>
</dbReference>
<protein>
    <submittedName>
        <fullName evidence="8">Site-specific recombinase XerD</fullName>
    </submittedName>
</protein>
<dbReference type="AlphaFoldDB" id="A0A7X0HUZ6"/>
<feature type="compositionally biased region" description="Basic and acidic residues" evidence="5">
    <location>
        <begin position="1"/>
        <end position="12"/>
    </location>
</feature>
<feature type="domain" description="Tyr recombinase" evidence="6">
    <location>
        <begin position="148"/>
        <end position="240"/>
    </location>
</feature>
<sequence>MKRGYIGERNVKDSPTVPRSKNVKNRYTIDEALDVFIQSKEAEGLRPRSIENYREHTRHLMRYIDRNPFYIDEITSKLIREYITYLSKDRVAYEEFGKRARESKGLSPYTINLRLRSLKTMCAFWYEEGMLASNPAAKVRKVKADEVDEVPGLTDIEVERILNYFDERQFAQWRDKTLCLLLLDCGLRIEEAVSITIDRINLRYCEINIPANKAKNRKARDVPVSREVAKRLTWKFRLYF</sequence>
<evidence type="ECO:0000256" key="5">
    <source>
        <dbReference type="SAM" id="MobiDB-lite"/>
    </source>
</evidence>
<dbReference type="Gene3D" id="1.10.150.130">
    <property type="match status" value="1"/>
</dbReference>
<dbReference type="EMBL" id="JACHGK010000021">
    <property type="protein sequence ID" value="MBB6447382.1"/>
    <property type="molecule type" value="Genomic_DNA"/>
</dbReference>
<dbReference type="GO" id="GO:0015074">
    <property type="term" value="P:DNA integration"/>
    <property type="evidence" value="ECO:0007669"/>
    <property type="project" value="InterPro"/>
</dbReference>
<proteinExistence type="inferred from homology"/>
<evidence type="ECO:0000256" key="4">
    <source>
        <dbReference type="PROSITE-ProRule" id="PRU01248"/>
    </source>
</evidence>
<dbReference type="SUPFAM" id="SSF56349">
    <property type="entry name" value="DNA breaking-rejoining enzymes"/>
    <property type="match status" value="1"/>
</dbReference>
<dbReference type="RefSeq" id="WP_184529282.1">
    <property type="nucleotide sequence ID" value="NZ_JACHGK010000021.1"/>
</dbReference>
<dbReference type="PANTHER" id="PTHR30349:SF41">
    <property type="entry name" value="INTEGRASE_RECOMBINASE PROTEIN MJ0367-RELATED"/>
    <property type="match status" value="1"/>
</dbReference>
<dbReference type="PROSITE" id="PS51898">
    <property type="entry name" value="TYR_RECOMBINASE"/>
    <property type="match status" value="1"/>
</dbReference>
<keyword evidence="2 4" id="KW-0238">DNA-binding</keyword>
<comment type="similarity">
    <text evidence="1">Belongs to the 'phage' integrase family.</text>
</comment>
<evidence type="ECO:0000256" key="3">
    <source>
        <dbReference type="ARBA" id="ARBA00023172"/>
    </source>
</evidence>
<dbReference type="GO" id="GO:0003677">
    <property type="term" value="F:DNA binding"/>
    <property type="evidence" value="ECO:0007669"/>
    <property type="project" value="UniProtKB-UniRule"/>
</dbReference>
<evidence type="ECO:0000313" key="9">
    <source>
        <dbReference type="Proteomes" id="UP000531594"/>
    </source>
</evidence>
<dbReference type="InterPro" id="IPR025269">
    <property type="entry name" value="SAM-like_dom"/>
</dbReference>
<dbReference type="PANTHER" id="PTHR30349">
    <property type="entry name" value="PHAGE INTEGRASE-RELATED"/>
    <property type="match status" value="1"/>
</dbReference>
<dbReference type="Proteomes" id="UP000531594">
    <property type="component" value="Unassembled WGS sequence"/>
</dbReference>
<dbReference type="Pfam" id="PF00589">
    <property type="entry name" value="Phage_integrase"/>
    <property type="match status" value="1"/>
</dbReference>
<evidence type="ECO:0000259" key="6">
    <source>
        <dbReference type="PROSITE" id="PS51898"/>
    </source>
</evidence>
<evidence type="ECO:0000256" key="1">
    <source>
        <dbReference type="ARBA" id="ARBA00008857"/>
    </source>
</evidence>
<dbReference type="PROSITE" id="PS51900">
    <property type="entry name" value="CB"/>
    <property type="match status" value="1"/>
</dbReference>
<gene>
    <name evidence="8" type="ORF">HNR53_004062</name>
</gene>
<comment type="caution">
    <text evidence="8">The sequence shown here is derived from an EMBL/GenBank/DDBJ whole genome shotgun (WGS) entry which is preliminary data.</text>
</comment>
<feature type="region of interest" description="Disordered" evidence="5">
    <location>
        <begin position="1"/>
        <end position="23"/>
    </location>
</feature>
<evidence type="ECO:0000256" key="2">
    <source>
        <dbReference type="ARBA" id="ARBA00023125"/>
    </source>
</evidence>
<organism evidence="8 9">
    <name type="scientific">Bacillus benzoevorans</name>
    <dbReference type="NCBI Taxonomy" id="1456"/>
    <lineage>
        <taxon>Bacteria</taxon>
        <taxon>Bacillati</taxon>
        <taxon>Bacillota</taxon>
        <taxon>Bacilli</taxon>
        <taxon>Bacillales</taxon>
        <taxon>Bacillaceae</taxon>
        <taxon>Bacillus</taxon>
    </lineage>
</organism>
<evidence type="ECO:0000313" key="8">
    <source>
        <dbReference type="EMBL" id="MBB6447382.1"/>
    </source>
</evidence>
<accession>A0A7X0HUZ6</accession>
<reference evidence="8 9" key="1">
    <citation type="submission" date="2020-08" db="EMBL/GenBank/DDBJ databases">
        <title>Genomic Encyclopedia of Type Strains, Phase IV (KMG-IV): sequencing the most valuable type-strain genomes for metagenomic binning, comparative biology and taxonomic classification.</title>
        <authorList>
            <person name="Goeker M."/>
        </authorList>
    </citation>
    <scope>NUCLEOTIDE SEQUENCE [LARGE SCALE GENOMIC DNA]</scope>
    <source>
        <strain evidence="8 9">DSM 5391</strain>
    </source>
</reference>
<dbReference type="InterPro" id="IPR044068">
    <property type="entry name" value="CB"/>
</dbReference>
<dbReference type="InterPro" id="IPR050090">
    <property type="entry name" value="Tyrosine_recombinase_XerCD"/>
</dbReference>
<dbReference type="GO" id="GO:0006310">
    <property type="term" value="P:DNA recombination"/>
    <property type="evidence" value="ECO:0007669"/>
    <property type="project" value="UniProtKB-KW"/>
</dbReference>
<dbReference type="Gene3D" id="1.10.443.10">
    <property type="entry name" value="Intergrase catalytic core"/>
    <property type="match status" value="1"/>
</dbReference>
<keyword evidence="3" id="KW-0233">DNA recombination</keyword>
<name>A0A7X0HUZ6_9BACI</name>
<evidence type="ECO:0000259" key="7">
    <source>
        <dbReference type="PROSITE" id="PS51900"/>
    </source>
</evidence>
<dbReference type="InterPro" id="IPR010998">
    <property type="entry name" value="Integrase_recombinase_N"/>
</dbReference>
<feature type="domain" description="Core-binding (CB)" evidence="7">
    <location>
        <begin position="27"/>
        <end position="126"/>
    </location>
</feature>
<dbReference type="InterPro" id="IPR011010">
    <property type="entry name" value="DNA_brk_join_enz"/>
</dbReference>
<keyword evidence="9" id="KW-1185">Reference proteome</keyword>